<dbReference type="Pfam" id="PF06602">
    <property type="entry name" value="Myotub-related"/>
    <property type="match status" value="2"/>
</dbReference>
<evidence type="ECO:0000259" key="3">
    <source>
        <dbReference type="PROSITE" id="PS51339"/>
    </source>
</evidence>
<feature type="domain" description="Myotubularin phosphatase" evidence="3">
    <location>
        <begin position="212"/>
        <end position="673"/>
    </location>
</feature>
<dbReference type="CDD" id="cd15790">
    <property type="entry name" value="PH-GRAM_MTMR11"/>
    <property type="match status" value="1"/>
</dbReference>
<dbReference type="SUPFAM" id="SSF50729">
    <property type="entry name" value="PH domain-like"/>
    <property type="match status" value="1"/>
</dbReference>
<feature type="compositionally biased region" description="Basic and acidic residues" evidence="2">
    <location>
        <begin position="709"/>
        <end position="730"/>
    </location>
</feature>
<accession>A0A671R7F5</accession>
<gene>
    <name evidence="4" type="primary">LOC107671475</name>
</gene>
<sequence>MTKRISSSFGRPNKVVSLCNFTDLLYAPRACNTPKRKKKFKSFHVRFVFAGECVLQRAVLVRKKLSAKEGGGWLSGTLFCTHFRVAFVPQDSQKPDDNADPVLLGDHDVALASLDKVVAVGPSRTKLVTPTCSLKFTPEELVLYCRDLRVLCFLFDRLTPDTQAVEITYTIGKTYQPLKPGTILSFQNAALGSIEMKQFLSNRRRDPNMNWFECSLGWEQELERTGASGWRVSSVNDRFEMSTSLPRFSVVPQRVLDTELKKTFAHFNEGRIPRWCWRHPHGSDLLRMASFQNNIYHEKDDIRNLELVLFGGQQLCVIVDLGEEMPSPADIQLAHTRLRTLCLGDISSSVLVPDDKWLSTLESTRWLDYTRCCLRKAAEVACLLRGGHMTVVLQEPEDRDMNCVVCSLVQVMCDPHCRTVAGFQGLVQKEWITAGHKFLSRINYHRESDKEEAPVFLLFLDCVWQLWAQYPARFQLTEDYLLALHDSVHLPLFSSFLANSQRERCRRSQHLPQSYTPVNGLRELPLGAPEEPVDPPFPPVWDWALQYSSLRRARFTQPVSQPACPPPVLNGNLNTNLDRSWHNDGLPGSVFLLSRSTFSHPSNLLPWRSGNSSSYWKSHRRAPSSESLSGLERLIRACSLSEPSENPSTLHDPYEPLLPLLLGPCVRVWRGCYLRGALHAQAFSHPMTSCSQHPLDQLAWEVQQLREKVAHASHRRPENQTKRQEPRRLESNLNQNANNGTFLFSSSSRTSQQQPSSRGAAHSSVIPRAQRTASDPPRPVQRNNGKHTFLFGHQEPPQSGQCYIPSPSAKLPKRPGNSH</sequence>
<dbReference type="InterPro" id="IPR029021">
    <property type="entry name" value="Prot-tyrosine_phosphatase-like"/>
</dbReference>
<dbReference type="InterPro" id="IPR010569">
    <property type="entry name" value="Myotubularin-like_Pase_dom"/>
</dbReference>
<organism evidence="4 5">
    <name type="scientific">Sinocyclocheilus anshuiensis</name>
    <dbReference type="NCBI Taxonomy" id="1608454"/>
    <lineage>
        <taxon>Eukaryota</taxon>
        <taxon>Metazoa</taxon>
        <taxon>Chordata</taxon>
        <taxon>Craniata</taxon>
        <taxon>Vertebrata</taxon>
        <taxon>Euteleostomi</taxon>
        <taxon>Actinopterygii</taxon>
        <taxon>Neopterygii</taxon>
        <taxon>Teleostei</taxon>
        <taxon>Ostariophysi</taxon>
        <taxon>Cypriniformes</taxon>
        <taxon>Cyprinidae</taxon>
        <taxon>Cyprininae</taxon>
        <taxon>Sinocyclocheilus</taxon>
    </lineage>
</organism>
<dbReference type="InterPro" id="IPR030564">
    <property type="entry name" value="Myotubularin"/>
</dbReference>
<reference evidence="4" key="1">
    <citation type="submission" date="2025-08" db="UniProtKB">
        <authorList>
            <consortium name="Ensembl"/>
        </authorList>
    </citation>
    <scope>IDENTIFICATION</scope>
</reference>
<dbReference type="CDD" id="cd14595">
    <property type="entry name" value="PTP-MTMR11"/>
    <property type="match status" value="1"/>
</dbReference>
<feature type="region of interest" description="Disordered" evidence="2">
    <location>
        <begin position="709"/>
        <end position="819"/>
    </location>
</feature>
<dbReference type="SUPFAM" id="SSF52799">
    <property type="entry name" value="(Phosphotyrosine protein) phosphatases II"/>
    <property type="match status" value="1"/>
</dbReference>
<dbReference type="InterPro" id="IPR022587">
    <property type="entry name" value="MTMR12-like_C"/>
</dbReference>
<dbReference type="PROSITE" id="PS51339">
    <property type="entry name" value="PPASE_MYOTUBULARIN"/>
    <property type="match status" value="1"/>
</dbReference>
<feature type="compositionally biased region" description="Low complexity" evidence="2">
    <location>
        <begin position="745"/>
        <end position="757"/>
    </location>
</feature>
<dbReference type="GO" id="GO:0005737">
    <property type="term" value="C:cytoplasm"/>
    <property type="evidence" value="ECO:0007669"/>
    <property type="project" value="TreeGrafter"/>
</dbReference>
<dbReference type="AlphaFoldDB" id="A0A671R7F5"/>
<reference evidence="4" key="2">
    <citation type="submission" date="2025-09" db="UniProtKB">
        <authorList>
            <consortium name="Ensembl"/>
        </authorList>
    </citation>
    <scope>IDENTIFICATION</scope>
</reference>
<evidence type="ECO:0000256" key="2">
    <source>
        <dbReference type="SAM" id="MobiDB-lite"/>
    </source>
</evidence>
<name>A0A671R7F5_9TELE</name>
<evidence type="ECO:0000313" key="4">
    <source>
        <dbReference type="Ensembl" id="ENSSANP00000079157.1"/>
    </source>
</evidence>
<feature type="compositionally biased region" description="Polar residues" evidence="2">
    <location>
        <begin position="731"/>
        <end position="744"/>
    </location>
</feature>
<dbReference type="Pfam" id="PF12578">
    <property type="entry name" value="3-PAP"/>
    <property type="match status" value="1"/>
</dbReference>
<keyword evidence="5" id="KW-1185">Reference proteome</keyword>
<dbReference type="Proteomes" id="UP000472260">
    <property type="component" value="Unassembled WGS sequence"/>
</dbReference>
<protein>
    <submittedName>
        <fullName evidence="4">Myotubularin-related protein 11-like</fullName>
    </submittedName>
</protein>
<comment type="similarity">
    <text evidence="1">Belongs to the protein-tyrosine phosphatase family. Non-receptor class myotubularin subfamily.</text>
</comment>
<dbReference type="GO" id="GO:0046856">
    <property type="term" value="P:phosphatidylinositol dephosphorylation"/>
    <property type="evidence" value="ECO:0007669"/>
    <property type="project" value="TreeGrafter"/>
</dbReference>
<dbReference type="Ensembl" id="ENSSANT00000084138.1">
    <property type="protein sequence ID" value="ENSSANP00000079157.1"/>
    <property type="gene ID" value="ENSSANG00000039405.1"/>
</dbReference>
<dbReference type="PANTHER" id="PTHR10807">
    <property type="entry name" value="MYOTUBULARIN-RELATED"/>
    <property type="match status" value="1"/>
</dbReference>
<dbReference type="PANTHER" id="PTHR10807:SF51">
    <property type="entry name" value="MYOTUBULARIN-RELATED PROTEIN 11"/>
    <property type="match status" value="1"/>
</dbReference>
<proteinExistence type="inferred from homology"/>
<evidence type="ECO:0000256" key="1">
    <source>
        <dbReference type="ARBA" id="ARBA00007471"/>
    </source>
</evidence>
<evidence type="ECO:0000313" key="5">
    <source>
        <dbReference type="Proteomes" id="UP000472260"/>
    </source>
</evidence>
<dbReference type="GO" id="GO:0016020">
    <property type="term" value="C:membrane"/>
    <property type="evidence" value="ECO:0007669"/>
    <property type="project" value="TreeGrafter"/>
</dbReference>